<sequence>MSTLRVGIVQFAPTADPAENVATLEPLVRRAAEQGATLVVCPESSIAFDADDLDLAERVAQPLDGPFVAPLLALATDLGIDLVVGTYELRADGLPYNSSALLRRDGTVAAYRKVHLYDAFGYRESDHIEPGPIEAPWTLADGDLTAGTFTCYDLRFPESARAAVDAGADVLVVPACWAPGVRKLDHWTTLVRARAIESTSWVVAADQAVPNGIGHSMVVDPDGVVRGSLGEGVGVLVVDVDSEAIAATRARVPSLAGRRLGVPMPTA</sequence>
<dbReference type="Proteomes" id="UP000198822">
    <property type="component" value="Chromosome I"/>
</dbReference>
<evidence type="ECO:0000256" key="1">
    <source>
        <dbReference type="ARBA" id="ARBA00010613"/>
    </source>
</evidence>
<dbReference type="GO" id="GO:0016787">
    <property type="term" value="F:hydrolase activity"/>
    <property type="evidence" value="ECO:0007669"/>
    <property type="project" value="UniProtKB-KW"/>
</dbReference>
<dbReference type="InterPro" id="IPR036526">
    <property type="entry name" value="C-N_Hydrolase_sf"/>
</dbReference>
<accession>A0A1G8EEY0</accession>
<comment type="similarity">
    <text evidence="1">Belongs to the carbon-nitrogen hydrolase superfamily. NIT1/NIT2 family.</text>
</comment>
<feature type="domain" description="CN hydrolase" evidence="2">
    <location>
        <begin position="4"/>
        <end position="242"/>
    </location>
</feature>
<dbReference type="PROSITE" id="PS50263">
    <property type="entry name" value="CN_HYDROLASE"/>
    <property type="match status" value="1"/>
</dbReference>
<reference evidence="4" key="1">
    <citation type="submission" date="2016-10" db="EMBL/GenBank/DDBJ databases">
        <authorList>
            <person name="Varghese N."/>
            <person name="Submissions S."/>
        </authorList>
    </citation>
    <scope>NUCLEOTIDE SEQUENCE [LARGE SCALE GENOMIC DNA]</scope>
    <source>
        <strain evidence="4">DSM 22002</strain>
    </source>
</reference>
<dbReference type="STRING" id="399736.SAMN04489720_2010"/>
<protein>
    <submittedName>
        <fullName evidence="3">Predicted amidohydrolase</fullName>
    </submittedName>
</protein>
<keyword evidence="3" id="KW-0378">Hydrolase</keyword>
<name>A0A1G8EEY0_9MICO</name>
<dbReference type="InterPro" id="IPR003010">
    <property type="entry name" value="C-N_Hydrolase"/>
</dbReference>
<dbReference type="AlphaFoldDB" id="A0A1G8EEY0"/>
<dbReference type="SUPFAM" id="SSF56317">
    <property type="entry name" value="Carbon-nitrogen hydrolase"/>
    <property type="match status" value="1"/>
</dbReference>
<gene>
    <name evidence="3" type="ORF">SAMN04489720_2010</name>
</gene>
<dbReference type="InterPro" id="IPR001110">
    <property type="entry name" value="UPF0012_CS"/>
</dbReference>
<keyword evidence="4" id="KW-1185">Reference proteome</keyword>
<dbReference type="Gene3D" id="3.60.110.10">
    <property type="entry name" value="Carbon-nitrogen hydrolase"/>
    <property type="match status" value="1"/>
</dbReference>
<evidence type="ECO:0000259" key="2">
    <source>
        <dbReference type="PROSITE" id="PS50263"/>
    </source>
</evidence>
<dbReference type="PROSITE" id="PS01227">
    <property type="entry name" value="UPF0012"/>
    <property type="match status" value="1"/>
</dbReference>
<dbReference type="OrthoDB" id="9811121at2"/>
<dbReference type="PANTHER" id="PTHR23088:SF27">
    <property type="entry name" value="DEAMINATED GLUTATHIONE AMIDASE"/>
    <property type="match status" value="1"/>
</dbReference>
<evidence type="ECO:0000313" key="4">
    <source>
        <dbReference type="Proteomes" id="UP000198822"/>
    </source>
</evidence>
<dbReference type="CDD" id="cd07581">
    <property type="entry name" value="nitrilase_3"/>
    <property type="match status" value="1"/>
</dbReference>
<organism evidence="3 4">
    <name type="scientific">Agrococcus jejuensis</name>
    <dbReference type="NCBI Taxonomy" id="399736"/>
    <lineage>
        <taxon>Bacteria</taxon>
        <taxon>Bacillati</taxon>
        <taxon>Actinomycetota</taxon>
        <taxon>Actinomycetes</taxon>
        <taxon>Micrococcales</taxon>
        <taxon>Microbacteriaceae</taxon>
        <taxon>Agrococcus</taxon>
    </lineage>
</organism>
<proteinExistence type="inferred from homology"/>
<dbReference type="RefSeq" id="WP_092504675.1">
    <property type="nucleotide sequence ID" value="NZ_LT629695.1"/>
</dbReference>
<dbReference type="PANTHER" id="PTHR23088">
    <property type="entry name" value="NITRILASE-RELATED"/>
    <property type="match status" value="1"/>
</dbReference>
<dbReference type="EMBL" id="LT629695">
    <property type="protein sequence ID" value="SDH68436.1"/>
    <property type="molecule type" value="Genomic_DNA"/>
</dbReference>
<dbReference type="Pfam" id="PF00795">
    <property type="entry name" value="CN_hydrolase"/>
    <property type="match status" value="1"/>
</dbReference>
<evidence type="ECO:0000313" key="3">
    <source>
        <dbReference type="EMBL" id="SDH68436.1"/>
    </source>
</evidence>